<gene>
    <name evidence="1" type="ORF">E5329_02975</name>
</gene>
<comment type="caution">
    <text evidence="1">The sequence shown here is derived from an EMBL/GenBank/DDBJ whole genome shotgun (WGS) entry which is preliminary data.</text>
</comment>
<organism evidence="1 2">
    <name type="scientific">Petralouisia muris</name>
    <dbReference type="NCBI Taxonomy" id="3032872"/>
    <lineage>
        <taxon>Bacteria</taxon>
        <taxon>Bacillati</taxon>
        <taxon>Bacillota</taxon>
        <taxon>Clostridia</taxon>
        <taxon>Lachnospirales</taxon>
        <taxon>Lachnospiraceae</taxon>
        <taxon>Petralouisia</taxon>
    </lineage>
</organism>
<reference evidence="1" key="1">
    <citation type="submission" date="2019-04" db="EMBL/GenBank/DDBJ databases">
        <title>Microbes associate with the intestines of laboratory mice.</title>
        <authorList>
            <person name="Navarre W."/>
            <person name="Wong E."/>
            <person name="Huang K."/>
            <person name="Tropini C."/>
            <person name="Ng K."/>
            <person name="Yu B."/>
        </authorList>
    </citation>
    <scope>NUCLEOTIDE SEQUENCE</scope>
    <source>
        <strain evidence="1">NM01_1-7b</strain>
    </source>
</reference>
<evidence type="ECO:0000313" key="2">
    <source>
        <dbReference type="Proteomes" id="UP000304953"/>
    </source>
</evidence>
<keyword evidence="2" id="KW-1185">Reference proteome</keyword>
<evidence type="ECO:0000313" key="1">
    <source>
        <dbReference type="EMBL" id="TGY97829.1"/>
    </source>
</evidence>
<name>A0AC61S0D5_9FIRM</name>
<sequence length="143" mass="17083">MGKDTRLVNIYIKIHNKHTLTIEDLKYLSKYDPECFEKTCRNLVYKMPETKEILQPEMEEPKELPKPQPIFEKLPTDKQKIEAVLSNLKQMEMDQLPVEEVNAEEVKELLGNLYMELLFPHNDRQKFFNMEDHEELSVFNKKV</sequence>
<protein>
    <submittedName>
        <fullName evidence="1">Uncharacterized protein</fullName>
    </submittedName>
</protein>
<dbReference type="EMBL" id="SRYA01000004">
    <property type="protein sequence ID" value="TGY97829.1"/>
    <property type="molecule type" value="Genomic_DNA"/>
</dbReference>
<proteinExistence type="predicted"/>
<dbReference type="Proteomes" id="UP000304953">
    <property type="component" value="Unassembled WGS sequence"/>
</dbReference>
<accession>A0AC61S0D5</accession>